<sequence length="561" mass="60673">MVYTSTHPSVQIPAQSIFDYLFERPESRLNESAVIFADAHSRRRLTAAQLRKASLCFAAALQQQLGTKRGEVIAVFSPNDVDYPTVLYGSLAAGLAVTIANPAYHTHELVYQLRNSNSRYIIADREALPIAKRAAKEVGILDSHIIVIGARDRHGVEPAKVDNHRTVQSLIQSAPGPADPVSFTAKEAAESTAFICYSSGTTGVPKGVELTHRNIVANIAQILASRSADLAKRATSDVQIGILPFYHIYALTVVLHVSVALRSTVIVLRRYRLKTVLELIQKYRVTLIYLVPPIALALAKDPLVDQYDLSSLRDLVSGAAPLGDEVSAAVQQRLGVRIRQAFGMSESSPIILIEPNSCSVQGSTGQLVSNMTAKIVDDNGKEMAAGEPGEMWISGPNIMKGYLGNPAATADTVDADGYLHTGDVARVDEHGNFFVVGRIKELIKYKGFQVPPAELEAILQEHDAVADAAVIGIMSKEQATELPKAFVSLKPTHRGRMTEQELIDYVKERVVAYKRLRGGLEFIDVVPRSPSGKILRRLLHDKGAAAVASTPANGAVAAPSL</sequence>
<dbReference type="PANTHER" id="PTHR24096">
    <property type="entry name" value="LONG-CHAIN-FATTY-ACID--COA LIGASE"/>
    <property type="match status" value="1"/>
</dbReference>
<dbReference type="EMBL" id="KZ992869">
    <property type="protein sequence ID" value="RKP06508.1"/>
    <property type="molecule type" value="Genomic_DNA"/>
</dbReference>
<gene>
    <name evidence="7" type="ORF">THASP1DRAFT_31680</name>
</gene>
<dbReference type="InterPro" id="IPR025110">
    <property type="entry name" value="AMP-bd_C"/>
</dbReference>
<accession>A0A4P9XL07</accession>
<comment type="similarity">
    <text evidence="1">Belongs to the ATP-dependent AMP-binding enzyme family.</text>
</comment>
<dbReference type="Gene3D" id="3.40.50.12780">
    <property type="entry name" value="N-terminal domain of ligase-like"/>
    <property type="match status" value="1"/>
</dbReference>
<dbReference type="AlphaFoldDB" id="A0A4P9XL07"/>
<dbReference type="PANTHER" id="PTHR24096:SF149">
    <property type="entry name" value="AMP-BINDING DOMAIN-CONTAINING PROTEIN-RELATED"/>
    <property type="match status" value="1"/>
</dbReference>
<feature type="domain" description="AMP-binding enzyme C-terminal" evidence="6">
    <location>
        <begin position="454"/>
        <end position="533"/>
    </location>
</feature>
<dbReference type="Pfam" id="PF13193">
    <property type="entry name" value="AMP-binding_C"/>
    <property type="match status" value="1"/>
</dbReference>
<keyword evidence="8" id="KW-1185">Reference proteome</keyword>
<name>A0A4P9XL07_9FUNG</name>
<evidence type="ECO:0000313" key="7">
    <source>
        <dbReference type="EMBL" id="RKP06508.1"/>
    </source>
</evidence>
<dbReference type="Pfam" id="PF00501">
    <property type="entry name" value="AMP-binding"/>
    <property type="match status" value="1"/>
</dbReference>
<organism evidence="7 8">
    <name type="scientific">Thamnocephalis sphaerospora</name>
    <dbReference type="NCBI Taxonomy" id="78915"/>
    <lineage>
        <taxon>Eukaryota</taxon>
        <taxon>Fungi</taxon>
        <taxon>Fungi incertae sedis</taxon>
        <taxon>Zoopagomycota</taxon>
        <taxon>Zoopagomycotina</taxon>
        <taxon>Zoopagomycetes</taxon>
        <taxon>Zoopagales</taxon>
        <taxon>Sigmoideomycetaceae</taxon>
        <taxon>Thamnocephalis</taxon>
    </lineage>
</organism>
<dbReference type="CDD" id="cd05911">
    <property type="entry name" value="Firefly_Luc_like"/>
    <property type="match status" value="1"/>
</dbReference>
<dbReference type="InterPro" id="IPR042099">
    <property type="entry name" value="ANL_N_sf"/>
</dbReference>
<dbReference type="GO" id="GO:0016405">
    <property type="term" value="F:CoA-ligase activity"/>
    <property type="evidence" value="ECO:0007669"/>
    <property type="project" value="TreeGrafter"/>
</dbReference>
<dbReference type="OrthoDB" id="6509636at2759"/>
<evidence type="ECO:0000256" key="2">
    <source>
        <dbReference type="ARBA" id="ARBA00022598"/>
    </source>
</evidence>
<reference evidence="8" key="1">
    <citation type="journal article" date="2018" name="Nat. Microbiol.">
        <title>Leveraging single-cell genomics to expand the fungal tree of life.</title>
        <authorList>
            <person name="Ahrendt S.R."/>
            <person name="Quandt C.A."/>
            <person name="Ciobanu D."/>
            <person name="Clum A."/>
            <person name="Salamov A."/>
            <person name="Andreopoulos B."/>
            <person name="Cheng J.F."/>
            <person name="Woyke T."/>
            <person name="Pelin A."/>
            <person name="Henrissat B."/>
            <person name="Reynolds N.K."/>
            <person name="Benny G.L."/>
            <person name="Smith M.E."/>
            <person name="James T.Y."/>
            <person name="Grigoriev I.V."/>
        </authorList>
    </citation>
    <scope>NUCLEOTIDE SEQUENCE [LARGE SCALE GENOMIC DNA]</scope>
    <source>
        <strain evidence="8">RSA 1356</strain>
    </source>
</reference>
<dbReference type="SUPFAM" id="SSF56801">
    <property type="entry name" value="Acetyl-CoA synthetase-like"/>
    <property type="match status" value="1"/>
</dbReference>
<evidence type="ECO:0000256" key="3">
    <source>
        <dbReference type="ARBA" id="ARBA00022741"/>
    </source>
</evidence>
<proteinExistence type="inferred from homology"/>
<keyword evidence="2 7" id="KW-0436">Ligase</keyword>
<dbReference type="FunFam" id="3.40.50.12780:FF:000003">
    <property type="entry name" value="Long-chain-fatty-acid--CoA ligase FadD"/>
    <property type="match status" value="1"/>
</dbReference>
<dbReference type="Gene3D" id="3.30.300.30">
    <property type="match status" value="1"/>
</dbReference>
<dbReference type="InterPro" id="IPR045851">
    <property type="entry name" value="AMP-bd_C_sf"/>
</dbReference>
<feature type="domain" description="AMP-dependent synthetase/ligase" evidence="5">
    <location>
        <begin position="27"/>
        <end position="403"/>
    </location>
</feature>
<evidence type="ECO:0000259" key="5">
    <source>
        <dbReference type="Pfam" id="PF00501"/>
    </source>
</evidence>
<evidence type="ECO:0000256" key="4">
    <source>
        <dbReference type="ARBA" id="ARBA00022840"/>
    </source>
</evidence>
<dbReference type="InterPro" id="IPR000873">
    <property type="entry name" value="AMP-dep_synth/lig_dom"/>
</dbReference>
<evidence type="ECO:0000256" key="1">
    <source>
        <dbReference type="ARBA" id="ARBA00006432"/>
    </source>
</evidence>
<dbReference type="STRING" id="78915.A0A4P9XL07"/>
<protein>
    <submittedName>
        <fullName evidence="7">4-coumarate-CoA ligase</fullName>
    </submittedName>
</protein>
<keyword evidence="3" id="KW-0547">Nucleotide-binding</keyword>
<evidence type="ECO:0000313" key="8">
    <source>
        <dbReference type="Proteomes" id="UP000271241"/>
    </source>
</evidence>
<dbReference type="FunFam" id="3.30.300.30:FF:000007">
    <property type="entry name" value="4-coumarate--CoA ligase 2"/>
    <property type="match status" value="1"/>
</dbReference>
<keyword evidence="4" id="KW-0067">ATP-binding</keyword>
<dbReference type="InterPro" id="IPR020845">
    <property type="entry name" value="AMP-binding_CS"/>
</dbReference>
<dbReference type="GO" id="GO:0005524">
    <property type="term" value="F:ATP binding"/>
    <property type="evidence" value="ECO:0007669"/>
    <property type="project" value="UniProtKB-KW"/>
</dbReference>
<dbReference type="Proteomes" id="UP000271241">
    <property type="component" value="Unassembled WGS sequence"/>
</dbReference>
<dbReference type="PROSITE" id="PS00455">
    <property type="entry name" value="AMP_BINDING"/>
    <property type="match status" value="1"/>
</dbReference>
<evidence type="ECO:0000259" key="6">
    <source>
        <dbReference type="Pfam" id="PF13193"/>
    </source>
</evidence>